<protein>
    <recommendedName>
        <fullName evidence="5">DNA-3-methyladenine glycosylase I</fullName>
    </recommendedName>
</protein>
<dbReference type="Gene3D" id="1.10.340.30">
    <property type="entry name" value="Hypothetical protein, domain 2"/>
    <property type="match status" value="1"/>
</dbReference>
<dbReference type="GO" id="GO:0008725">
    <property type="term" value="F:DNA-3-methyladenine glycosylase activity"/>
    <property type="evidence" value="ECO:0007669"/>
    <property type="project" value="InterPro"/>
</dbReference>
<feature type="binding site" evidence="1">
    <location>
        <position position="378"/>
    </location>
    <ligand>
        <name>Zn(2+)</name>
        <dbReference type="ChEBI" id="CHEBI:29105"/>
    </ligand>
</feature>
<reference evidence="3 4" key="1">
    <citation type="journal article" date="2014" name="PLoS ONE">
        <title>Global Analysis of Gene Expression Profiles in Physic Nut (Jatropha curcas L.) Seedlings Exposed to Salt Stress.</title>
        <authorList>
            <person name="Zhang L."/>
            <person name="Zhang C."/>
            <person name="Wu P."/>
            <person name="Chen Y."/>
            <person name="Li M."/>
            <person name="Jiang H."/>
            <person name="Wu G."/>
        </authorList>
    </citation>
    <scope>NUCLEOTIDE SEQUENCE [LARGE SCALE GENOMIC DNA]</scope>
    <source>
        <strain evidence="4">cv. GZQX0401</strain>
        <tissue evidence="3">Young leaves</tissue>
    </source>
</reference>
<sequence>MCSSKSSKLQQQATIAKINGRPVLQPKSNQVPSLERKNSLKKTTAKSSPPPPPLLPLPTTPKASTIKTKPPSFSPPISPKLKSPRLPALKQGNVSNALSSSSEKVLTPRNVTKVSSTSVNKSKKLPTKPIDQNIVYYYSSSLILEAPGSIAAARREQVATMQEQRKHKIAHYGRVIKSTKSEAKVVPLDSLSTDNSTTNNATGEKRCSFITPSTDPIYVAYHDEEWGVPVHDDKMLLELLVLTGTQVGSDWTSVLKKRQSLREAFSWFDAEIVAEFNEKKIISISTQYGIDNSQVRGIVDNSSRILQVKREFGSFDKYLWRFVNNKPISTQYKSCNKIPVKTSKSESISKDMVKRGFRFVGPTVIHSFMQAAGLSNDHLITCPRHQQIQLLQNPNSPSSL</sequence>
<dbReference type="Pfam" id="PF03352">
    <property type="entry name" value="Adenine_glyco"/>
    <property type="match status" value="1"/>
</dbReference>
<feature type="binding site" evidence="1">
    <location>
        <position position="207"/>
    </location>
    <ligand>
        <name>Zn(2+)</name>
        <dbReference type="ChEBI" id="CHEBI:29105"/>
    </ligand>
</feature>
<dbReference type="SUPFAM" id="SSF48150">
    <property type="entry name" value="DNA-glycosylase"/>
    <property type="match status" value="1"/>
</dbReference>
<dbReference type="OrthoDB" id="3941538at2759"/>
<keyword evidence="1" id="KW-0479">Metal-binding</keyword>
<feature type="compositionally biased region" description="Pro residues" evidence="2">
    <location>
        <begin position="48"/>
        <end position="59"/>
    </location>
</feature>
<dbReference type="PANTHER" id="PTHR31116">
    <property type="entry name" value="OS04G0501200 PROTEIN"/>
    <property type="match status" value="1"/>
</dbReference>
<feature type="binding site" evidence="1">
    <location>
        <position position="222"/>
    </location>
    <ligand>
        <name>Zn(2+)</name>
        <dbReference type="ChEBI" id="CHEBI:29105"/>
    </ligand>
</feature>
<organism evidence="3 4">
    <name type="scientific">Jatropha curcas</name>
    <name type="common">Barbados nut</name>
    <dbReference type="NCBI Taxonomy" id="180498"/>
    <lineage>
        <taxon>Eukaryota</taxon>
        <taxon>Viridiplantae</taxon>
        <taxon>Streptophyta</taxon>
        <taxon>Embryophyta</taxon>
        <taxon>Tracheophyta</taxon>
        <taxon>Spermatophyta</taxon>
        <taxon>Magnoliopsida</taxon>
        <taxon>eudicotyledons</taxon>
        <taxon>Gunneridae</taxon>
        <taxon>Pentapetalae</taxon>
        <taxon>rosids</taxon>
        <taxon>fabids</taxon>
        <taxon>Malpighiales</taxon>
        <taxon>Euphorbiaceae</taxon>
        <taxon>Crotonoideae</taxon>
        <taxon>Jatropheae</taxon>
        <taxon>Jatropha</taxon>
    </lineage>
</organism>
<dbReference type="GO" id="GO:0046872">
    <property type="term" value="F:metal ion binding"/>
    <property type="evidence" value="ECO:0007669"/>
    <property type="project" value="UniProtKB-KW"/>
</dbReference>
<feature type="compositionally biased region" description="Low complexity" evidence="2">
    <location>
        <begin position="60"/>
        <end position="71"/>
    </location>
</feature>
<proteinExistence type="predicted"/>
<dbReference type="InterPro" id="IPR011257">
    <property type="entry name" value="DNA_glycosylase"/>
</dbReference>
<evidence type="ECO:0000256" key="2">
    <source>
        <dbReference type="SAM" id="MobiDB-lite"/>
    </source>
</evidence>
<dbReference type="AlphaFoldDB" id="A0A067KTB8"/>
<dbReference type="GO" id="GO:0006284">
    <property type="term" value="P:base-excision repair"/>
    <property type="evidence" value="ECO:0007669"/>
    <property type="project" value="InterPro"/>
</dbReference>
<evidence type="ECO:0000313" key="4">
    <source>
        <dbReference type="Proteomes" id="UP000027138"/>
    </source>
</evidence>
<evidence type="ECO:0008006" key="5">
    <source>
        <dbReference type="Google" id="ProtNLM"/>
    </source>
</evidence>
<gene>
    <name evidence="3" type="ORF">JCGZ_10993</name>
</gene>
<dbReference type="EMBL" id="KK914495">
    <property type="protein sequence ID" value="KDP35084.1"/>
    <property type="molecule type" value="Genomic_DNA"/>
</dbReference>
<accession>A0A067KTB8</accession>
<keyword evidence="1" id="KW-0862">Zinc</keyword>
<dbReference type="InterPro" id="IPR005019">
    <property type="entry name" value="Adenine_glyco"/>
</dbReference>
<feature type="binding site" evidence="1">
    <location>
        <position position="382"/>
    </location>
    <ligand>
        <name>Zn(2+)</name>
        <dbReference type="ChEBI" id="CHEBI:29105"/>
    </ligand>
</feature>
<feature type="compositionally biased region" description="Polar residues" evidence="2">
    <location>
        <begin position="1"/>
        <end position="14"/>
    </location>
</feature>
<evidence type="ECO:0000313" key="3">
    <source>
        <dbReference type="EMBL" id="KDP35084.1"/>
    </source>
</evidence>
<dbReference type="Proteomes" id="UP000027138">
    <property type="component" value="Unassembled WGS sequence"/>
</dbReference>
<evidence type="ECO:0000256" key="1">
    <source>
        <dbReference type="PIRSR" id="PIRSR605019-1"/>
    </source>
</evidence>
<dbReference type="PANTHER" id="PTHR31116:SF43">
    <property type="entry name" value="DNA GLYCOSYLASE SUPERFAMILY PROTEIN"/>
    <property type="match status" value="1"/>
</dbReference>
<name>A0A067KTB8_JATCU</name>
<feature type="region of interest" description="Disordered" evidence="2">
    <location>
        <begin position="1"/>
        <end position="87"/>
    </location>
</feature>
<keyword evidence="4" id="KW-1185">Reference proteome</keyword>